<gene>
    <name evidence="2" type="ORF">GOBAR_AA04545</name>
</gene>
<dbReference type="EMBL" id="KZ663077">
    <property type="protein sequence ID" value="PPS16032.1"/>
    <property type="molecule type" value="Genomic_DNA"/>
</dbReference>
<protein>
    <submittedName>
        <fullName evidence="2">Uncharacterized protein</fullName>
    </submittedName>
</protein>
<proteinExistence type="predicted"/>
<name>A0A2P5YKC8_GOSBA</name>
<evidence type="ECO:0000313" key="2">
    <source>
        <dbReference type="EMBL" id="PPS16032.1"/>
    </source>
</evidence>
<dbReference type="AlphaFoldDB" id="A0A2P5YKC8"/>
<sequence>MELVHDEDVETVIALYCGNWSGQNAPIQLFAQLASVDPTEDPTPLGKKHRAQEPCMMVPISYVNSQSTIHKIDIGLNVVPKTDVVGDDGYDCSDPSDHNVDSDSDPDMDEVPNDIDDEDMNDNGNVNASLVGNQIRCIVIHNLGAHMSLIDPNAMHTIEFTEYLDTLLAHKLAVDSNP</sequence>
<dbReference type="Proteomes" id="UP000239757">
    <property type="component" value="Unassembled WGS sequence"/>
</dbReference>
<reference evidence="2 3" key="1">
    <citation type="submission" date="2015-01" db="EMBL/GenBank/DDBJ databases">
        <title>Genome of allotetraploid Gossypium barbadense reveals genomic plasticity and fiber elongation in cotton evolution.</title>
        <authorList>
            <person name="Chen X."/>
            <person name="Liu X."/>
            <person name="Zhao B."/>
            <person name="Zheng H."/>
            <person name="Hu Y."/>
            <person name="Lu G."/>
            <person name="Yang C."/>
            <person name="Chen J."/>
            <person name="Shan C."/>
            <person name="Zhang L."/>
            <person name="Zhou Y."/>
            <person name="Wang L."/>
            <person name="Guo W."/>
            <person name="Bai Y."/>
            <person name="Ruan J."/>
            <person name="Shangguan X."/>
            <person name="Mao Y."/>
            <person name="Jiang J."/>
            <person name="Zhu Y."/>
            <person name="Lei J."/>
            <person name="Kang H."/>
            <person name="Chen S."/>
            <person name="He X."/>
            <person name="Wang R."/>
            <person name="Wang Y."/>
            <person name="Chen J."/>
            <person name="Wang L."/>
            <person name="Yu S."/>
            <person name="Wang B."/>
            <person name="Wei J."/>
            <person name="Song S."/>
            <person name="Lu X."/>
            <person name="Gao Z."/>
            <person name="Gu W."/>
            <person name="Deng X."/>
            <person name="Ma D."/>
            <person name="Wang S."/>
            <person name="Liang W."/>
            <person name="Fang L."/>
            <person name="Cai C."/>
            <person name="Zhu X."/>
            <person name="Zhou B."/>
            <person name="Zhang Y."/>
            <person name="Chen Z."/>
            <person name="Xu S."/>
            <person name="Zhu R."/>
            <person name="Wang S."/>
            <person name="Zhang T."/>
            <person name="Zhao G."/>
        </authorList>
    </citation>
    <scope>NUCLEOTIDE SEQUENCE [LARGE SCALE GENOMIC DNA]</scope>
    <source>
        <strain evidence="3">cv. Xinhai21</strain>
        <tissue evidence="2">Leaf</tissue>
    </source>
</reference>
<feature type="region of interest" description="Disordered" evidence="1">
    <location>
        <begin position="86"/>
        <end position="112"/>
    </location>
</feature>
<organism evidence="2 3">
    <name type="scientific">Gossypium barbadense</name>
    <name type="common">Sea Island cotton</name>
    <name type="synonym">Hibiscus barbadensis</name>
    <dbReference type="NCBI Taxonomy" id="3634"/>
    <lineage>
        <taxon>Eukaryota</taxon>
        <taxon>Viridiplantae</taxon>
        <taxon>Streptophyta</taxon>
        <taxon>Embryophyta</taxon>
        <taxon>Tracheophyta</taxon>
        <taxon>Spermatophyta</taxon>
        <taxon>Magnoliopsida</taxon>
        <taxon>eudicotyledons</taxon>
        <taxon>Gunneridae</taxon>
        <taxon>Pentapetalae</taxon>
        <taxon>rosids</taxon>
        <taxon>malvids</taxon>
        <taxon>Malvales</taxon>
        <taxon>Malvaceae</taxon>
        <taxon>Malvoideae</taxon>
        <taxon>Gossypium</taxon>
    </lineage>
</organism>
<feature type="compositionally biased region" description="Acidic residues" evidence="1">
    <location>
        <begin position="102"/>
        <end position="112"/>
    </location>
</feature>
<accession>A0A2P5YKC8</accession>
<evidence type="ECO:0000313" key="3">
    <source>
        <dbReference type="Proteomes" id="UP000239757"/>
    </source>
</evidence>
<evidence type="ECO:0000256" key="1">
    <source>
        <dbReference type="SAM" id="MobiDB-lite"/>
    </source>
</evidence>